<dbReference type="InterPro" id="IPR050708">
    <property type="entry name" value="T6SS_VgrG/RHS"/>
</dbReference>
<dbReference type="Pfam" id="PF25023">
    <property type="entry name" value="TEN_YD-shell"/>
    <property type="match status" value="1"/>
</dbReference>
<accession>A0AAJ2JCR3</accession>
<evidence type="ECO:0000313" key="4">
    <source>
        <dbReference type="EMBL" id="MDT3467589.1"/>
    </source>
</evidence>
<name>A0AAJ2JCR3_STEMA</name>
<evidence type="ECO:0000259" key="3">
    <source>
        <dbReference type="Pfam" id="PF25023"/>
    </source>
</evidence>
<feature type="domain" description="Teneurin-like YD-shell" evidence="3">
    <location>
        <begin position="990"/>
        <end position="1081"/>
    </location>
</feature>
<dbReference type="AlphaFoldDB" id="A0AAJ2JCR3"/>
<dbReference type="NCBIfam" id="TIGR03696">
    <property type="entry name" value="Rhs_assc_core"/>
    <property type="match status" value="1"/>
</dbReference>
<gene>
    <name evidence="4" type="ORF">ROV92_06215</name>
</gene>
<protein>
    <submittedName>
        <fullName evidence="4">NBR1-Ig-like domain-containing protein</fullName>
    </submittedName>
</protein>
<dbReference type="Gene3D" id="2.60.40.10">
    <property type="entry name" value="Immunoglobulins"/>
    <property type="match status" value="3"/>
</dbReference>
<comment type="caution">
    <text evidence="4">The sequence shown here is derived from an EMBL/GenBank/DDBJ whole genome shotgun (WGS) entry which is preliminary data.</text>
</comment>
<feature type="domain" description="Nbr1 FW" evidence="2">
    <location>
        <begin position="382"/>
        <end position="470"/>
    </location>
</feature>
<proteinExistence type="predicted"/>
<reference evidence="4" key="1">
    <citation type="submission" date="2023-07" db="EMBL/GenBank/DDBJ databases">
        <title>Comparative genomics of clinical Stenotrophomonas maltophilia isolates reveals regions of diversity which correlate with colonization and persistence in vivo.</title>
        <authorList>
            <person name="Mcdaniel M.S."/>
            <person name="Swords W.E."/>
            <person name="Sumpter N.A."/>
            <person name="Lindgren N.R."/>
            <person name="Billiot C.E."/>
        </authorList>
    </citation>
    <scope>NUCLEOTIDE SEQUENCE</scope>
    <source>
        <strain evidence="4">Ism4</strain>
    </source>
</reference>
<dbReference type="Proteomes" id="UP001251948">
    <property type="component" value="Unassembled WGS sequence"/>
</dbReference>
<dbReference type="Gene3D" id="2.180.10.10">
    <property type="entry name" value="RHS repeat-associated core"/>
    <property type="match status" value="1"/>
</dbReference>
<keyword evidence="1" id="KW-0677">Repeat</keyword>
<evidence type="ECO:0000259" key="2">
    <source>
        <dbReference type="Pfam" id="PF16158"/>
    </source>
</evidence>
<dbReference type="PANTHER" id="PTHR32305:SF15">
    <property type="entry name" value="PROTEIN RHSA-RELATED"/>
    <property type="match status" value="1"/>
</dbReference>
<dbReference type="EMBL" id="JAVSKO010000002">
    <property type="protein sequence ID" value="MDT3467589.1"/>
    <property type="molecule type" value="Genomic_DNA"/>
</dbReference>
<dbReference type="PANTHER" id="PTHR32305">
    <property type="match status" value="1"/>
</dbReference>
<dbReference type="Pfam" id="PF16158">
    <property type="entry name" value="N_BRCA1_IG"/>
    <property type="match status" value="2"/>
</dbReference>
<dbReference type="InterPro" id="IPR022385">
    <property type="entry name" value="Rhs_assc_core"/>
</dbReference>
<sequence length="1275" mass="136923">MSILMNSALTERLGWIRAMAVVVLVLAASPAAYAQAWVKLTGPAQTVYTAPATVSMTVGYGSTNGGPKSEYIDNVRLTQNGVLLSNFANGTYTVHGLPPGTYQYMLTAQGIRNLNGEEIVRSLQSGPVVITVNPPPAPVDSAEKVAVSLNTNRVVAGQPFVATVTMRNTGETTWSPGGGYALSMPDNGLVYWNAASSAVPAVIPPGQSATFNVTLTPSTGAANGGWYGVTFQMQRNGSWFGLSTGQIGFFVWQPVNSAEFQSQSVAPAMKTGSTQTAVVRMKNTGDTVWQPGTHWLGAQNPTDSTQWGGARTALPRAVAPGEVVDIAVPLQAPATPGNYNFQRQMWADGKGWFGPATSNVVISATAPVNNARTEEGGGIPIEVQAGSTVQMRLRFRNTGETTWSSGAGYSLATESPSDNTVWGAARIPLPHDVPPNGIVEFLFSITAPSTAGQYPLQWRMNQEGVGRFGDATASTNTRVVLPPLKGVWTEYDALGRVTSISKDTDAGLATTVVAYEPGNRRTTTDPRGATTRFQYQAFGSPIQSDVIAISAPEGQFTDIPRDRYGRPTAIVRRDATGSIQLRRTLVYGEGGSLCKSIEPESGSTVMGYDGGDNTIWTASGLDLPDPGNCDIAAAHGSPRRVDLTYDARNRVSTLSFPDGNGNQIWTYAADGLPARISTANDGGANHTINAYSYNKRRLLIGESSSQEGWYTWGLGYSYDANGSRSGIQYPSGLYVALAPDALGRATRVGDYVLGASHHPAGVASRFTYGNGIRFEQDLNVRGLPARLSALPNVSTLNYDYDLNGNVVTIAEIGQGSRSRTMMYDGLDRLTHATSAAFGGDGVVRFTYDVLDNMQSAKLAGRKDHSYYYDQHNRLTNVRSSAGATTMGLSYDVQGNLSMRNGQSFVFDIGNRMRQAPGPETYRYDALGRRVLAWLQGSGSIHSMYDREGRLRRQQSERDGISREYLYLGELLVATLETGSDGVTRPKYQHLDALGSPVAVTDTAAAVVQRSVYDPYGELLERPLSDGVGYAGHVSDSTNGLSYMQQRYYDPQVGRFLSVDPIAVHRTPAGSFNRYWYADNNPYRYVDPDGRSSMNLFGDHDPAGLRRAGDAVDSRSMFTLTAHANPDLVQDQRNSMRYTDFKSSESLDRARSDFGLKRGQTVFMAACHLGVAPIGLNKSIGQLWADLNDSTVYAPSGFVMYPTNYSGGPVTLRVNMQQDGKGAPGVWNRLTPGGTGSSGPAIKTIRFNANGSTTITFAGSQTGSRLPLTQTIGKPK</sequence>
<dbReference type="RefSeq" id="WP_312561050.1">
    <property type="nucleotide sequence ID" value="NZ_JAVSKO010000002.1"/>
</dbReference>
<organism evidence="4 5">
    <name type="scientific">Stenotrophomonas maltophilia</name>
    <name type="common">Pseudomonas maltophilia</name>
    <name type="synonym">Xanthomonas maltophilia</name>
    <dbReference type="NCBI Taxonomy" id="40324"/>
    <lineage>
        <taxon>Bacteria</taxon>
        <taxon>Pseudomonadati</taxon>
        <taxon>Pseudomonadota</taxon>
        <taxon>Gammaproteobacteria</taxon>
        <taxon>Lysobacterales</taxon>
        <taxon>Lysobacteraceae</taxon>
        <taxon>Stenotrophomonas</taxon>
        <taxon>Stenotrophomonas maltophilia group</taxon>
    </lineage>
</organism>
<dbReference type="InterPro" id="IPR013783">
    <property type="entry name" value="Ig-like_fold"/>
</dbReference>
<dbReference type="InterPro" id="IPR056823">
    <property type="entry name" value="TEN-like_YD-shell"/>
</dbReference>
<evidence type="ECO:0000313" key="5">
    <source>
        <dbReference type="Proteomes" id="UP001251948"/>
    </source>
</evidence>
<evidence type="ECO:0000256" key="1">
    <source>
        <dbReference type="ARBA" id="ARBA00022737"/>
    </source>
</evidence>
<dbReference type="InterPro" id="IPR032350">
    <property type="entry name" value="Nbr1_FW"/>
</dbReference>
<feature type="domain" description="Nbr1 FW" evidence="2">
    <location>
        <begin position="269"/>
        <end position="354"/>
    </location>
</feature>